<evidence type="ECO:0000313" key="2">
    <source>
        <dbReference type="EMBL" id="TDW75380.1"/>
    </source>
</evidence>
<reference evidence="2 3" key="1">
    <citation type="submission" date="2019-03" db="EMBL/GenBank/DDBJ databases">
        <title>Genomic Encyclopedia of Type Strains, Phase III (KMG-III): the genomes of soil and plant-associated and newly described type strains.</title>
        <authorList>
            <person name="Whitman W."/>
        </authorList>
    </citation>
    <scope>NUCLEOTIDE SEQUENCE [LARGE SCALE GENOMIC DNA]</scope>
    <source>
        <strain evidence="2 3">VKM Ac-2573</strain>
    </source>
</reference>
<dbReference type="SUPFAM" id="SSF55729">
    <property type="entry name" value="Acyl-CoA N-acyltransferases (Nat)"/>
    <property type="match status" value="1"/>
</dbReference>
<dbReference type="Pfam" id="PF00583">
    <property type="entry name" value="Acetyltransf_1"/>
    <property type="match status" value="1"/>
</dbReference>
<gene>
    <name evidence="2" type="ORF">EV653_0507</name>
</gene>
<dbReference type="Gene3D" id="3.40.630.30">
    <property type="match status" value="1"/>
</dbReference>
<evidence type="ECO:0000313" key="3">
    <source>
        <dbReference type="Proteomes" id="UP000295146"/>
    </source>
</evidence>
<protein>
    <submittedName>
        <fullName evidence="2">Acetyltransferase (GNAT) family protein</fullName>
    </submittedName>
</protein>
<feature type="domain" description="N-acetyltransferase" evidence="1">
    <location>
        <begin position="2"/>
        <end position="165"/>
    </location>
</feature>
<dbReference type="EMBL" id="SODP01000001">
    <property type="protein sequence ID" value="TDW75380.1"/>
    <property type="molecule type" value="Genomic_DNA"/>
</dbReference>
<accession>A0A4R8CGA9</accession>
<evidence type="ECO:0000259" key="1">
    <source>
        <dbReference type="PROSITE" id="PS51186"/>
    </source>
</evidence>
<dbReference type="PROSITE" id="PS51186">
    <property type="entry name" value="GNAT"/>
    <property type="match status" value="1"/>
</dbReference>
<sequence length="206" mass="23092">MTELESLAHADSARVAAAGRIYADSFPLRQREPFDALTESIRDGEVLAWLQLDNGAPIGIAVVLPFSSVPWDFLEYFAIDGTVRSKGHGSALWTALLDQPEIRRLIFEVEDPDDADNPDERTIRQRRIAFYQRLGAKLVENVEYVVPDVQGTNREQLLLMWYDADRAELDTQTLAGLLEALYREGYGLPPDHKLITAAVHSLGERG</sequence>
<keyword evidence="3" id="KW-1185">Reference proteome</keyword>
<name>A0A4R8CGA9_9ACTN</name>
<organism evidence="2 3">
    <name type="scientific">Kribbella pratensis</name>
    <dbReference type="NCBI Taxonomy" id="2512112"/>
    <lineage>
        <taxon>Bacteria</taxon>
        <taxon>Bacillati</taxon>
        <taxon>Actinomycetota</taxon>
        <taxon>Actinomycetes</taxon>
        <taxon>Propionibacteriales</taxon>
        <taxon>Kribbellaceae</taxon>
        <taxon>Kribbella</taxon>
    </lineage>
</organism>
<dbReference type="InterPro" id="IPR016181">
    <property type="entry name" value="Acyl_CoA_acyltransferase"/>
</dbReference>
<dbReference type="Proteomes" id="UP000295146">
    <property type="component" value="Unassembled WGS sequence"/>
</dbReference>
<dbReference type="GO" id="GO:0016747">
    <property type="term" value="F:acyltransferase activity, transferring groups other than amino-acyl groups"/>
    <property type="evidence" value="ECO:0007669"/>
    <property type="project" value="InterPro"/>
</dbReference>
<dbReference type="InterPro" id="IPR000182">
    <property type="entry name" value="GNAT_dom"/>
</dbReference>
<dbReference type="AlphaFoldDB" id="A0A4R8CGA9"/>
<comment type="caution">
    <text evidence="2">The sequence shown here is derived from an EMBL/GenBank/DDBJ whole genome shotgun (WGS) entry which is preliminary data.</text>
</comment>
<dbReference type="OrthoDB" id="3778501at2"/>
<dbReference type="RefSeq" id="WP_134097532.1">
    <property type="nucleotide sequence ID" value="NZ_SODP01000001.1"/>
</dbReference>
<proteinExistence type="predicted"/>